<feature type="compositionally biased region" description="Low complexity" evidence="1">
    <location>
        <begin position="10"/>
        <end position="39"/>
    </location>
</feature>
<gene>
    <name evidence="2" type="ORF">MACJ_003909</name>
</gene>
<sequence length="438" mass="48057">MSSPGTRGMPSSGSYGSYPSAHGMPSPGHSMSPSGTHGMPTPVPYSTGHVMPSGVPYGHDLSGHTMPTYGYSTTDGRPYSHVPSGHVIPTDGYVMPFSGRPLEDDTLAGSHSVPTGNSGSKDGQYDRQYQGHDPSAHVMPISDHVIPISNHVMSTPGHSMPTDGSAENRFSSSHLLKPFKDDGSGKPVEMVEYIDFEKKRAYGDDRYEFKPNVKCILVMFGEHKVWKKGDHGVNEPNLVAFNDNVKIVAIRDNDRTVLFKKGTNNDTWAHYNTVERQQRPSARPRTESYTPKRGSLSSSLSSSLTSLDTGSPGTPQSLESLNEDDTASFSSGATVEVKLFKDDGNGNVAAMVESTDFKKIEDFDDLTYEFIPGSKCTLVKFGNYKVWKKGDHTVDQPKSVSYTFMHRIVVRDAKTSLVYRKDDSGNWVLHYKTENRNG</sequence>
<feature type="region of interest" description="Disordered" evidence="1">
    <location>
        <begin position="274"/>
        <end position="327"/>
    </location>
</feature>
<dbReference type="EMBL" id="CP056066">
    <property type="protein sequence ID" value="UVC54367.1"/>
    <property type="molecule type" value="Genomic_DNA"/>
</dbReference>
<protein>
    <submittedName>
        <fullName evidence="2">Uncharacterized protein</fullName>
    </submittedName>
</protein>
<accession>A0A976XJX9</accession>
<feature type="compositionally biased region" description="Low complexity" evidence="1">
    <location>
        <begin position="295"/>
        <end position="307"/>
    </location>
</feature>
<feature type="region of interest" description="Disordered" evidence="1">
    <location>
        <begin position="1"/>
        <end position="51"/>
    </location>
</feature>
<organism evidence="2 3">
    <name type="scientific">Theileria orientalis</name>
    <dbReference type="NCBI Taxonomy" id="68886"/>
    <lineage>
        <taxon>Eukaryota</taxon>
        <taxon>Sar</taxon>
        <taxon>Alveolata</taxon>
        <taxon>Apicomplexa</taxon>
        <taxon>Aconoidasida</taxon>
        <taxon>Piroplasmida</taxon>
        <taxon>Theileriidae</taxon>
        <taxon>Theileria</taxon>
    </lineage>
</organism>
<evidence type="ECO:0000256" key="1">
    <source>
        <dbReference type="SAM" id="MobiDB-lite"/>
    </source>
</evidence>
<reference evidence="2" key="1">
    <citation type="submission" date="2022-07" db="EMBL/GenBank/DDBJ databases">
        <title>Evaluation of T. orientalis genome assembly methods using nanopore sequencing and analysis of variation between genomes.</title>
        <authorList>
            <person name="Yam J."/>
            <person name="Micallef M.L."/>
            <person name="Liu M."/>
            <person name="Djordjevic S.P."/>
            <person name="Bogema D.R."/>
            <person name="Jenkins C."/>
        </authorList>
    </citation>
    <scope>NUCLEOTIDE SEQUENCE</scope>
    <source>
        <strain evidence="2">Fish Creek</strain>
    </source>
</reference>
<proteinExistence type="predicted"/>
<dbReference type="Proteomes" id="UP000244803">
    <property type="component" value="Chromosome 3"/>
</dbReference>
<evidence type="ECO:0000313" key="2">
    <source>
        <dbReference type="EMBL" id="UVC54367.1"/>
    </source>
</evidence>
<evidence type="ECO:0000313" key="3">
    <source>
        <dbReference type="Proteomes" id="UP000244803"/>
    </source>
</evidence>
<dbReference type="AlphaFoldDB" id="A0A976XJX9"/>
<feature type="compositionally biased region" description="Polar residues" evidence="1">
    <location>
        <begin position="308"/>
        <end position="320"/>
    </location>
</feature>
<feature type="compositionally biased region" description="Polar residues" evidence="1">
    <location>
        <begin position="112"/>
        <end position="121"/>
    </location>
</feature>
<name>A0A976XJX9_THEOR</name>
<feature type="region of interest" description="Disordered" evidence="1">
    <location>
        <begin position="95"/>
        <end position="130"/>
    </location>
</feature>